<proteinExistence type="predicted"/>
<dbReference type="Proteomes" id="UP000065511">
    <property type="component" value="Chromosome"/>
</dbReference>
<evidence type="ECO:0000313" key="3">
    <source>
        <dbReference type="Proteomes" id="UP000065511"/>
    </source>
</evidence>
<keyword evidence="3" id="KW-1185">Reference proteome</keyword>
<evidence type="ECO:0000313" key="2">
    <source>
        <dbReference type="EMBL" id="ALS02699.1"/>
    </source>
</evidence>
<accession>A0ABM5WBJ9</accession>
<keyword evidence="1" id="KW-1133">Transmembrane helix</keyword>
<name>A0ABM5WBJ9_9ENTE</name>
<dbReference type="RefSeq" id="WP_071878600.1">
    <property type="nucleotide sequence ID" value="NZ_JXLC01000022.1"/>
</dbReference>
<feature type="transmembrane region" description="Helical" evidence="1">
    <location>
        <begin position="6"/>
        <end position="23"/>
    </location>
</feature>
<protein>
    <recommendedName>
        <fullName evidence="4">Lipoprotein</fullName>
    </recommendedName>
</protein>
<keyword evidence="1" id="KW-0472">Membrane</keyword>
<organism evidence="2 3">
    <name type="scientific">Enterococcus silesiacus</name>
    <dbReference type="NCBI Taxonomy" id="332949"/>
    <lineage>
        <taxon>Bacteria</taxon>
        <taxon>Bacillati</taxon>
        <taxon>Bacillota</taxon>
        <taxon>Bacilli</taxon>
        <taxon>Lactobacillales</taxon>
        <taxon>Enterococcaceae</taxon>
        <taxon>Enterococcus</taxon>
    </lineage>
</organism>
<evidence type="ECO:0008006" key="4">
    <source>
        <dbReference type="Google" id="ProtNLM"/>
    </source>
</evidence>
<dbReference type="EMBL" id="CP013614">
    <property type="protein sequence ID" value="ALS02699.1"/>
    <property type="molecule type" value="Genomic_DNA"/>
</dbReference>
<gene>
    <name evidence="2" type="ORF">ATZ33_15340</name>
</gene>
<keyword evidence="1" id="KW-0812">Transmembrane</keyword>
<sequence>MKRKTLIALGIIILVVIGGAWYMKKEKDLAELHDIQTDLANYLYNNYQLYTRDKKKVAIIYQEFDKGKGTITEQEYFDKLDNIKEYSDIQKIEFTGFSVGPMKGLDVSYVINDVYENETTLDTKLFETGEWIYQVGSHSGEGPYYLEKKNKPSDLPLPETLIIYYHGGIK</sequence>
<reference evidence="2 3" key="1">
    <citation type="submission" date="2015-12" db="EMBL/GenBank/DDBJ databases">
        <authorList>
            <person name="Lauer A."/>
            <person name="Humrighouse B."/>
            <person name="Loparev V."/>
            <person name="Shewmaker P.L."/>
            <person name="Whitney A.M."/>
            <person name="McLaughlin R.W."/>
        </authorList>
    </citation>
    <scope>NUCLEOTIDE SEQUENCE [LARGE SCALE GENOMIC DNA]</scope>
    <source>
        <strain evidence="2 3">LMG 23085</strain>
    </source>
</reference>
<evidence type="ECO:0000256" key="1">
    <source>
        <dbReference type="SAM" id="Phobius"/>
    </source>
</evidence>